<dbReference type="EMBL" id="FOTS01000003">
    <property type="protein sequence ID" value="SFL39783.1"/>
    <property type="molecule type" value="Genomic_DNA"/>
</dbReference>
<dbReference type="AlphaFoldDB" id="A0A1I4HDQ5"/>
<dbReference type="InterPro" id="IPR015947">
    <property type="entry name" value="PUA-like_sf"/>
</dbReference>
<gene>
    <name evidence="2" type="ORF">SAMN04490355_1003129</name>
</gene>
<dbReference type="STRING" id="1123291.SAMN04490355_1003129"/>
<evidence type="ECO:0000259" key="1">
    <source>
        <dbReference type="Pfam" id="PF04266"/>
    </source>
</evidence>
<sequence>MMRALNFYSSNYHSQLICRRKTCTIRRGDKTHKYNEGDIIWVTVGKRFAQKKKIYTAVIDRVLVKPISQLTKEDLQGENPEITNVDDLMIFLQSIYDKTFTLSDTVTVVYFSEVIE</sequence>
<organism evidence="2 3">
    <name type="scientific">Pelosinus propionicus DSM 13327</name>
    <dbReference type="NCBI Taxonomy" id="1123291"/>
    <lineage>
        <taxon>Bacteria</taxon>
        <taxon>Bacillati</taxon>
        <taxon>Bacillota</taxon>
        <taxon>Negativicutes</taxon>
        <taxon>Selenomonadales</taxon>
        <taxon>Sporomusaceae</taxon>
        <taxon>Pelosinus</taxon>
    </lineage>
</organism>
<dbReference type="Pfam" id="PF04266">
    <property type="entry name" value="ASCH"/>
    <property type="match status" value="1"/>
</dbReference>
<dbReference type="SUPFAM" id="SSF88697">
    <property type="entry name" value="PUA domain-like"/>
    <property type="match status" value="1"/>
</dbReference>
<evidence type="ECO:0000313" key="2">
    <source>
        <dbReference type="EMBL" id="SFL39783.1"/>
    </source>
</evidence>
<protein>
    <submittedName>
        <fullName evidence="2">ASCH domain-containing protein</fullName>
    </submittedName>
</protein>
<evidence type="ECO:0000313" key="3">
    <source>
        <dbReference type="Proteomes" id="UP000199520"/>
    </source>
</evidence>
<name>A0A1I4HDQ5_9FIRM</name>
<dbReference type="InterPro" id="IPR007374">
    <property type="entry name" value="ASCH_domain"/>
</dbReference>
<feature type="domain" description="ASCH" evidence="1">
    <location>
        <begin position="11"/>
        <end position="111"/>
    </location>
</feature>
<reference evidence="3" key="1">
    <citation type="submission" date="2016-10" db="EMBL/GenBank/DDBJ databases">
        <authorList>
            <person name="Varghese N."/>
            <person name="Submissions S."/>
        </authorList>
    </citation>
    <scope>NUCLEOTIDE SEQUENCE [LARGE SCALE GENOMIC DNA]</scope>
    <source>
        <strain evidence="3">DSM 13327</strain>
    </source>
</reference>
<keyword evidence="3" id="KW-1185">Reference proteome</keyword>
<proteinExistence type="predicted"/>
<dbReference type="Gene3D" id="2.30.130.30">
    <property type="entry name" value="Hypothetical protein"/>
    <property type="match status" value="1"/>
</dbReference>
<dbReference type="Proteomes" id="UP000199520">
    <property type="component" value="Unassembled WGS sequence"/>
</dbReference>
<accession>A0A1I4HDQ5</accession>